<feature type="signal peptide" evidence="2">
    <location>
        <begin position="1"/>
        <end position="24"/>
    </location>
</feature>
<evidence type="ECO:0000256" key="2">
    <source>
        <dbReference type="SAM" id="SignalP"/>
    </source>
</evidence>
<evidence type="ECO:0000256" key="1">
    <source>
        <dbReference type="ARBA" id="ARBA00022737"/>
    </source>
</evidence>
<dbReference type="InterPro" id="IPR006530">
    <property type="entry name" value="YD"/>
</dbReference>
<sequence>MKNSVKIILSVLSGLFFFINSVSGQGQTISNAIDAGTFGGCGSRTFMDFKNNSGFGNEYGQPSEDVWYRFSLTGTSLMNISTCNSGFDTYVHLLNGSGSLITANNDNGLLCSGTRASIQYSLSAGTYYVVAEGYGNNSGVIVLNITGISSQPTPAGATLANAIDAGIIVPGGTFSHTFNNNPSNCYGNEIGEPGDDIFYKFTISQNQKINISHCGSGLRTVMHLVNSSGSVINTNGGNGLLCSENSASLSVTLAAGTYYVASEGYSNSNIGAITTTIAIGNEDINRNWIISRSYDDDGNIDGESKSFFDNAGQPTQSQIRNLSTAQVLAFETLYDALGRPAISTLAAPIGNLDFSYKDNFVSNSQGGKYNYTNFDLGKTNTPDPLGISVAGSLGRYYSPSNTSEPYMPVTSYPLMRTVYNSDGSGSVKKTSNVAEAFRTGLGREQRSYSVPVNNELTHYIQVRNKFFSIGQLGNLSSSIEAVQLVQRDANGKQIISFSDKSGNLLVSALSGNDLSVTVTKHVPIFALYYFVLLKPSTVNIVALNATLVDMSTEQESIVNDTQLQLQAGYYKISNLISLSLSYTNSYGDLSYNFYNQLGQLIASIAPEGVKKLIDNINAYNTLADVPFVTKYEYDTRGRLIAMTTSDAGRTEYIYRTDGALRFSQNTEQRKTGRFSYTNYDYLSRPVESGEYIPGTISFASAKTNITVQESITTDGGLTGGTKQQWVKSFYDYADNGHGVAGYVQDEFFLRGTVSRTENEQGKTWYSYDSEGRLIWLIKHITGLGIKTIDYTYNAKGRVSQVDYQKNIPGERFIHEYEYDGEGRLKAVYTTTDPNVTRKLQSKYYYYLHGPLKRVEIADNLQGVDYTYTPQGWLKAINHPDQTRDPGKDGTSNGFAPDVFGMTLEYFNGDYVRPGTGVNSFVASTAPESYNGSIRGQSWRSTKPASVVSAYGSSVNNPAMFTYEYDDKYQFSNSKYGSPTYTSMFDSFTEAVGKNREYGLTYDKHGNIQGLTRTNNAGTVINSLVYRYQANTNRLNSVDNYASYQYDDLGQMTAQIRGSQGMYLSYDVSGKVTAIYSDAAKTQLKISFAYDEGGNRIKKTDHLTGITTYYVPDAGGNVLAIYDNNGTSMQEKEVPVYAAGRMGIYKKASGTYQYELTDHLGNVRVVINQNKTSGGLADVLYYSDYYPFGSDLTLANSDHRYGYQGQYAEKDKESAWLNFALRMYDPTIGRWMTTDPYGQYYSPYVGMGNDPVNGVDPDGGYTRFGALWRHAVAYFTGRDPGPILKSGSEYGFNTHDSDNDGEIRVNAHYGRSVGQKEAIRMASMFYTAPKVGQ</sequence>
<evidence type="ECO:0000259" key="3">
    <source>
        <dbReference type="Pfam" id="PF25023"/>
    </source>
</evidence>
<feature type="non-terminal residue" evidence="4">
    <location>
        <position position="1332"/>
    </location>
</feature>
<feature type="chain" id="PRO_5015701125" description="Teneurin-like YD-shell domain-containing protein" evidence="2">
    <location>
        <begin position="25"/>
        <end position="1332"/>
    </location>
</feature>
<protein>
    <recommendedName>
        <fullName evidence="3">Teneurin-like YD-shell domain-containing protein</fullName>
    </recommendedName>
</protein>
<dbReference type="PANTHER" id="PTHR32305">
    <property type="match status" value="1"/>
</dbReference>
<dbReference type="EMBL" id="QEAS01000005">
    <property type="protein sequence ID" value="PWG81347.1"/>
    <property type="molecule type" value="Genomic_DNA"/>
</dbReference>
<comment type="caution">
    <text evidence="4">The sequence shown here is derived from an EMBL/GenBank/DDBJ whole genome shotgun (WGS) entry which is preliminary data.</text>
</comment>
<reference evidence="4 5" key="1">
    <citation type="submission" date="2018-04" db="EMBL/GenBank/DDBJ databases">
        <title>Pedobacter chongqingensis sp. nov., isolated from a rottenly hemp rope.</title>
        <authorList>
            <person name="Cai Y."/>
        </authorList>
    </citation>
    <scope>NUCLEOTIDE SEQUENCE [LARGE SCALE GENOMIC DNA]</scope>
    <source>
        <strain evidence="4 5">FJ4-8</strain>
    </source>
</reference>
<dbReference type="Pfam" id="PF25023">
    <property type="entry name" value="TEN_YD-shell"/>
    <property type="match status" value="1"/>
</dbReference>
<dbReference type="OrthoDB" id="2972467at2"/>
<gene>
    <name evidence="4" type="ORF">DDR33_08240</name>
</gene>
<dbReference type="PANTHER" id="PTHR32305:SF15">
    <property type="entry name" value="PROTEIN RHSA-RELATED"/>
    <property type="match status" value="1"/>
</dbReference>
<dbReference type="InterPro" id="IPR022385">
    <property type="entry name" value="Rhs_assc_core"/>
</dbReference>
<dbReference type="Proteomes" id="UP000245647">
    <property type="component" value="Unassembled WGS sequence"/>
</dbReference>
<dbReference type="Gene3D" id="2.180.10.10">
    <property type="entry name" value="RHS repeat-associated core"/>
    <property type="match status" value="1"/>
</dbReference>
<evidence type="ECO:0000313" key="4">
    <source>
        <dbReference type="EMBL" id="PWG81347.1"/>
    </source>
</evidence>
<accession>A0A2U2PIW4</accession>
<keyword evidence="2" id="KW-0732">Signal</keyword>
<feature type="domain" description="Teneurin-like YD-shell" evidence="3">
    <location>
        <begin position="974"/>
        <end position="1235"/>
    </location>
</feature>
<dbReference type="Gene3D" id="2.60.120.380">
    <property type="match status" value="2"/>
</dbReference>
<keyword evidence="5" id="KW-1185">Reference proteome</keyword>
<evidence type="ECO:0000313" key="5">
    <source>
        <dbReference type="Proteomes" id="UP000245647"/>
    </source>
</evidence>
<dbReference type="NCBIfam" id="TIGR01643">
    <property type="entry name" value="YD_repeat_2x"/>
    <property type="match status" value="1"/>
</dbReference>
<dbReference type="NCBIfam" id="TIGR03696">
    <property type="entry name" value="Rhs_assc_core"/>
    <property type="match status" value="1"/>
</dbReference>
<dbReference type="RefSeq" id="WP_146198730.1">
    <property type="nucleotide sequence ID" value="NZ_QEAS01000005.1"/>
</dbReference>
<dbReference type="InterPro" id="IPR056823">
    <property type="entry name" value="TEN-like_YD-shell"/>
</dbReference>
<dbReference type="InterPro" id="IPR050708">
    <property type="entry name" value="T6SS_VgrG/RHS"/>
</dbReference>
<organism evidence="4 5">
    <name type="scientific">Pararcticibacter amylolyticus</name>
    <dbReference type="NCBI Taxonomy" id="2173175"/>
    <lineage>
        <taxon>Bacteria</taxon>
        <taxon>Pseudomonadati</taxon>
        <taxon>Bacteroidota</taxon>
        <taxon>Sphingobacteriia</taxon>
        <taxon>Sphingobacteriales</taxon>
        <taxon>Sphingobacteriaceae</taxon>
        <taxon>Pararcticibacter</taxon>
    </lineage>
</organism>
<name>A0A2U2PIW4_9SPHI</name>
<proteinExistence type="predicted"/>
<keyword evidence="1" id="KW-0677">Repeat</keyword>